<accession>A0ABT1QPU5</accession>
<evidence type="ECO:0000313" key="6">
    <source>
        <dbReference type="Proteomes" id="UP001165498"/>
    </source>
</evidence>
<protein>
    <submittedName>
        <fullName evidence="5">ACP phosphodiesterase</fullName>
    </submittedName>
</protein>
<dbReference type="PANTHER" id="PTHR38764:SF1">
    <property type="entry name" value="ACYL CARRIER PROTEIN PHOSPHODIESTERASE"/>
    <property type="match status" value="1"/>
</dbReference>
<comment type="caution">
    <text evidence="5">The sequence shown here is derived from an EMBL/GenBank/DDBJ whole genome shotgun (WGS) entry which is preliminary data.</text>
</comment>
<keyword evidence="1" id="KW-0444">Lipid biosynthesis</keyword>
<evidence type="ECO:0000256" key="4">
    <source>
        <dbReference type="ARBA" id="ARBA00023160"/>
    </source>
</evidence>
<sequence length="196" mass="22305">MNFLAHALLAGEDDELILGCLLGDFIHGRIAPGLRPVVEQGVRLHRAVDVHTDAHPVVAGLRSHIPAPFRRYAGILLDIWFDHLLARDFGRWSRTQLRDYSQQLRDLLRRHDAELPEEMRRFAAYMERNGLPAAYADPAVAGRAIAGVGQRLRRENPLHEALPLLQQLDPLLEAGFREFFPQLQQFVREWRAAQAG</sequence>
<dbReference type="PANTHER" id="PTHR38764">
    <property type="entry name" value="ACYL CARRIER PROTEIN PHOSPHODIESTERASE"/>
    <property type="match status" value="1"/>
</dbReference>
<name>A0ABT1QPU5_9GAMM</name>
<evidence type="ECO:0000256" key="1">
    <source>
        <dbReference type="ARBA" id="ARBA00022516"/>
    </source>
</evidence>
<organism evidence="5 6">
    <name type="scientific">Tahibacter harae</name>
    <dbReference type="NCBI Taxonomy" id="2963937"/>
    <lineage>
        <taxon>Bacteria</taxon>
        <taxon>Pseudomonadati</taxon>
        <taxon>Pseudomonadota</taxon>
        <taxon>Gammaproteobacteria</taxon>
        <taxon>Lysobacterales</taxon>
        <taxon>Rhodanobacteraceae</taxon>
        <taxon>Tahibacter</taxon>
    </lineage>
</organism>
<keyword evidence="4" id="KW-0276">Fatty acid metabolism</keyword>
<proteinExistence type="predicted"/>
<evidence type="ECO:0000313" key="5">
    <source>
        <dbReference type="EMBL" id="MCQ4164306.1"/>
    </source>
</evidence>
<gene>
    <name evidence="5" type="ORF">NM961_06230</name>
</gene>
<keyword evidence="4" id="KW-0275">Fatty acid biosynthesis</keyword>
<dbReference type="Proteomes" id="UP001165498">
    <property type="component" value="Unassembled WGS sequence"/>
</dbReference>
<dbReference type="InterPro" id="IPR007431">
    <property type="entry name" value="ACP_PD"/>
</dbReference>
<keyword evidence="3" id="KW-0443">Lipid metabolism</keyword>
<keyword evidence="6" id="KW-1185">Reference proteome</keyword>
<dbReference type="EMBL" id="JANFQO010000004">
    <property type="protein sequence ID" value="MCQ4164306.1"/>
    <property type="molecule type" value="Genomic_DNA"/>
</dbReference>
<dbReference type="RefSeq" id="WP_255913050.1">
    <property type="nucleotide sequence ID" value="NZ_JANFQO010000004.1"/>
</dbReference>
<reference evidence="5" key="1">
    <citation type="submission" date="2022-07" db="EMBL/GenBank/DDBJ databases">
        <title>Tahibacter sp., a new gammaproteobacterium isolated from the silt sample collected at pig farm.</title>
        <authorList>
            <person name="Chen H."/>
        </authorList>
    </citation>
    <scope>NUCLEOTIDE SEQUENCE</scope>
    <source>
        <strain evidence="5">P2K</strain>
    </source>
</reference>
<evidence type="ECO:0000256" key="2">
    <source>
        <dbReference type="ARBA" id="ARBA00022801"/>
    </source>
</evidence>
<keyword evidence="2" id="KW-0378">Hydrolase</keyword>
<evidence type="ECO:0000256" key="3">
    <source>
        <dbReference type="ARBA" id="ARBA00023098"/>
    </source>
</evidence>
<dbReference type="Pfam" id="PF04336">
    <property type="entry name" value="ACP_PD"/>
    <property type="match status" value="1"/>
</dbReference>